<dbReference type="SUPFAM" id="SSF53474">
    <property type="entry name" value="alpha/beta-Hydrolases"/>
    <property type="match status" value="1"/>
</dbReference>
<keyword evidence="2" id="KW-1185">Reference proteome</keyword>
<organism evidence="1 2">
    <name type="scientific">Salinimicrobium profundisediminis</name>
    <dbReference type="NCBI Taxonomy" id="2994553"/>
    <lineage>
        <taxon>Bacteria</taxon>
        <taxon>Pseudomonadati</taxon>
        <taxon>Bacteroidota</taxon>
        <taxon>Flavobacteriia</taxon>
        <taxon>Flavobacteriales</taxon>
        <taxon>Flavobacteriaceae</taxon>
        <taxon>Salinimicrobium</taxon>
    </lineage>
</organism>
<evidence type="ECO:0000313" key="1">
    <source>
        <dbReference type="EMBL" id="MCX2839422.1"/>
    </source>
</evidence>
<dbReference type="GO" id="GO:0016787">
    <property type="term" value="F:hydrolase activity"/>
    <property type="evidence" value="ECO:0007669"/>
    <property type="project" value="UniProtKB-KW"/>
</dbReference>
<protein>
    <submittedName>
        <fullName evidence="1">Alpha/beta hydrolase-fold protein</fullName>
    </submittedName>
</protein>
<dbReference type="InterPro" id="IPR000801">
    <property type="entry name" value="Esterase-like"/>
</dbReference>
<dbReference type="AlphaFoldDB" id="A0A9X3I2Y3"/>
<dbReference type="Pfam" id="PF00756">
    <property type="entry name" value="Esterase"/>
    <property type="match status" value="1"/>
</dbReference>
<sequence>MKRFFTLFLLIGSTFVGYSQNYNPPQGVSEFKTMSSKILNTGRSYSIYLPKSYSTDTERKYPVLYLLHGLYGSNKDWVERGHVKEVANRLINAEEAVE</sequence>
<dbReference type="InterPro" id="IPR029058">
    <property type="entry name" value="AB_hydrolase_fold"/>
</dbReference>
<gene>
    <name evidence="1" type="ORF">OQ279_14820</name>
</gene>
<dbReference type="Gene3D" id="3.40.50.1820">
    <property type="entry name" value="alpha/beta hydrolase"/>
    <property type="match status" value="1"/>
</dbReference>
<reference evidence="1" key="1">
    <citation type="submission" date="2022-11" db="EMBL/GenBank/DDBJ databases">
        <title>Salinimicrobium profundisediminis sp. nov., isolated from deep-sea sediment of the Mariana Trench.</title>
        <authorList>
            <person name="Fu H."/>
        </authorList>
    </citation>
    <scope>NUCLEOTIDE SEQUENCE</scope>
    <source>
        <strain evidence="1">MT39</strain>
    </source>
</reference>
<accession>A0A9X3I2Y3</accession>
<dbReference type="EMBL" id="JAPJDA010000027">
    <property type="protein sequence ID" value="MCX2839422.1"/>
    <property type="molecule type" value="Genomic_DNA"/>
</dbReference>
<keyword evidence="1" id="KW-0378">Hydrolase</keyword>
<dbReference type="Proteomes" id="UP001148482">
    <property type="component" value="Unassembled WGS sequence"/>
</dbReference>
<evidence type="ECO:0000313" key="2">
    <source>
        <dbReference type="Proteomes" id="UP001148482"/>
    </source>
</evidence>
<comment type="caution">
    <text evidence="1">The sequence shown here is derived from an EMBL/GenBank/DDBJ whole genome shotgun (WGS) entry which is preliminary data.</text>
</comment>
<proteinExistence type="predicted"/>
<name>A0A9X3I2Y3_9FLAO</name>
<dbReference type="RefSeq" id="WP_266070783.1">
    <property type="nucleotide sequence ID" value="NZ_JAPJDA010000027.1"/>
</dbReference>